<reference evidence="1" key="1">
    <citation type="submission" date="2014-11" db="EMBL/GenBank/DDBJ databases">
        <authorList>
            <person name="Amaro Gonzalez C."/>
        </authorList>
    </citation>
    <scope>NUCLEOTIDE SEQUENCE</scope>
</reference>
<dbReference type="AlphaFoldDB" id="A0A0E9SFX3"/>
<organism evidence="1">
    <name type="scientific">Anguilla anguilla</name>
    <name type="common">European freshwater eel</name>
    <name type="synonym">Muraena anguilla</name>
    <dbReference type="NCBI Taxonomy" id="7936"/>
    <lineage>
        <taxon>Eukaryota</taxon>
        <taxon>Metazoa</taxon>
        <taxon>Chordata</taxon>
        <taxon>Craniata</taxon>
        <taxon>Vertebrata</taxon>
        <taxon>Euteleostomi</taxon>
        <taxon>Actinopterygii</taxon>
        <taxon>Neopterygii</taxon>
        <taxon>Teleostei</taxon>
        <taxon>Anguilliformes</taxon>
        <taxon>Anguillidae</taxon>
        <taxon>Anguilla</taxon>
    </lineage>
</organism>
<protein>
    <submittedName>
        <fullName evidence="1">Uncharacterized protein</fullName>
    </submittedName>
</protein>
<dbReference type="EMBL" id="GBXM01069189">
    <property type="protein sequence ID" value="JAH39388.1"/>
    <property type="molecule type" value="Transcribed_RNA"/>
</dbReference>
<reference evidence="1" key="2">
    <citation type="journal article" date="2015" name="Fish Shellfish Immunol.">
        <title>Early steps in the European eel (Anguilla anguilla)-Vibrio vulnificus interaction in the gills: Role of the RtxA13 toxin.</title>
        <authorList>
            <person name="Callol A."/>
            <person name="Pajuelo D."/>
            <person name="Ebbesson L."/>
            <person name="Teles M."/>
            <person name="MacKenzie S."/>
            <person name="Amaro C."/>
        </authorList>
    </citation>
    <scope>NUCLEOTIDE SEQUENCE</scope>
</reference>
<sequence length="32" mass="3525">MENVGRTIESNKKMLLPVTGDCQTDLSEVCRG</sequence>
<evidence type="ECO:0000313" key="1">
    <source>
        <dbReference type="EMBL" id="JAH39388.1"/>
    </source>
</evidence>
<accession>A0A0E9SFX3</accession>
<proteinExistence type="predicted"/>
<name>A0A0E9SFX3_ANGAN</name>